<reference evidence="4 5" key="1">
    <citation type="submission" date="2015-07" db="EMBL/GenBank/DDBJ databases">
        <title>Genome analysis of myxobacterium Chondromyces crocatus Cm c5 reveals a high potential for natural compound synthesis and the genetic basis for the loss of fruiting body formation.</title>
        <authorList>
            <person name="Zaburannyi N."/>
            <person name="Bunk B."/>
            <person name="Maier J."/>
            <person name="Overmann J."/>
            <person name="Mueller R."/>
        </authorList>
    </citation>
    <scope>NUCLEOTIDE SEQUENCE [LARGE SCALE GENOMIC DNA]</scope>
    <source>
        <strain evidence="4 5">Cm c5</strain>
    </source>
</reference>
<evidence type="ECO:0000256" key="1">
    <source>
        <dbReference type="ARBA" id="ARBA00022801"/>
    </source>
</evidence>
<dbReference type="PANTHER" id="PTHR43265">
    <property type="entry name" value="ESTERASE ESTD"/>
    <property type="match status" value="1"/>
</dbReference>
<dbReference type="InterPro" id="IPR000073">
    <property type="entry name" value="AB_hydrolase_1"/>
</dbReference>
<dbReference type="GO" id="GO:0006508">
    <property type="term" value="P:proteolysis"/>
    <property type="evidence" value="ECO:0007669"/>
    <property type="project" value="InterPro"/>
</dbReference>
<dbReference type="AlphaFoldDB" id="A0A0K1EQF0"/>
<evidence type="ECO:0008006" key="6">
    <source>
        <dbReference type="Google" id="ProtNLM"/>
    </source>
</evidence>
<organism evidence="4 5">
    <name type="scientific">Chondromyces crocatus</name>
    <dbReference type="NCBI Taxonomy" id="52"/>
    <lineage>
        <taxon>Bacteria</taxon>
        <taxon>Pseudomonadati</taxon>
        <taxon>Myxococcota</taxon>
        <taxon>Polyangia</taxon>
        <taxon>Polyangiales</taxon>
        <taxon>Polyangiaceae</taxon>
        <taxon>Chondromyces</taxon>
    </lineage>
</organism>
<keyword evidence="5" id="KW-1185">Reference proteome</keyword>
<dbReference type="InterPro" id="IPR024981">
    <property type="entry name" value="DUF3887"/>
</dbReference>
<dbReference type="Gene3D" id="3.10.450.590">
    <property type="match status" value="1"/>
</dbReference>
<evidence type="ECO:0000313" key="4">
    <source>
        <dbReference type="EMBL" id="AKT43056.1"/>
    </source>
</evidence>
<protein>
    <recommendedName>
        <fullName evidence="6">Serine aminopeptidase S33 domain-containing protein</fullName>
    </recommendedName>
</protein>
<dbReference type="EMBL" id="CP012159">
    <property type="protein sequence ID" value="AKT43056.1"/>
    <property type="molecule type" value="Genomic_DNA"/>
</dbReference>
<dbReference type="SUPFAM" id="SSF53474">
    <property type="entry name" value="alpha/beta-Hydrolases"/>
    <property type="match status" value="1"/>
</dbReference>
<dbReference type="Gene3D" id="3.40.50.1820">
    <property type="entry name" value="alpha/beta hydrolase"/>
    <property type="match status" value="1"/>
</dbReference>
<keyword evidence="1" id="KW-0378">Hydrolase</keyword>
<dbReference type="GO" id="GO:0052689">
    <property type="term" value="F:carboxylic ester hydrolase activity"/>
    <property type="evidence" value="ECO:0007669"/>
    <property type="project" value="TreeGrafter"/>
</dbReference>
<evidence type="ECO:0000313" key="5">
    <source>
        <dbReference type="Proteomes" id="UP000067626"/>
    </source>
</evidence>
<dbReference type="Proteomes" id="UP000067626">
    <property type="component" value="Chromosome"/>
</dbReference>
<accession>A0A0K1EQF0</accession>
<dbReference type="InterPro" id="IPR002471">
    <property type="entry name" value="Pept_S9_AS"/>
</dbReference>
<gene>
    <name evidence="4" type="ORF">CMC5_072830</name>
</gene>
<dbReference type="STRING" id="52.CMC5_072830"/>
<dbReference type="Pfam" id="PF13026">
    <property type="entry name" value="DUF3887"/>
    <property type="match status" value="1"/>
</dbReference>
<dbReference type="InterPro" id="IPR053145">
    <property type="entry name" value="AB_hydrolase_Est10"/>
</dbReference>
<dbReference type="KEGG" id="ccro:CMC5_072830"/>
<sequence>MDTVESGTNEGSTLTERGKALVQRLEARQFAAIVQGFDATMGTALPEPKLAEVWDGLVASVGPLQEVVAVRTEASGAYALVLVTCRFEKTTLDAKISFDAQEKVAGLFFGPSKPPAKPWEAPAYVDLAALTEREVKVNPGPWEVPGILTLPRGKGPFPAVVLVHGSGPNDRDETVGANRPFKDLALGLATKGIASLRYDKRTLVYGAKLRVDELGMDQESVDDAVAAVAQLAKEGSIDPAQIYVVGHSLGGMLAPRIATQTKGLAGIVLLAASTRQVPEMMVEQLEYIASLSERGREALKGQIEQVKEAGQRIRALQGGAAPKPDEVILGAGARYWVEFGKYDPLATAKGLGLRIYVAHGERDYQVTDVDYRAWEKALTGKKNVTLKLYPALNHLMIAGTGPSSPAEYEPGGHVDAALVADLASWIGAAGPRPSSL</sequence>
<dbReference type="GO" id="GO:0004252">
    <property type="term" value="F:serine-type endopeptidase activity"/>
    <property type="evidence" value="ECO:0007669"/>
    <property type="project" value="InterPro"/>
</dbReference>
<evidence type="ECO:0000259" key="3">
    <source>
        <dbReference type="Pfam" id="PF13026"/>
    </source>
</evidence>
<dbReference type="PROSITE" id="PS00708">
    <property type="entry name" value="PRO_ENDOPEP_SER"/>
    <property type="match status" value="1"/>
</dbReference>
<proteinExistence type="predicted"/>
<dbReference type="Pfam" id="PF12697">
    <property type="entry name" value="Abhydrolase_6"/>
    <property type="match status" value="1"/>
</dbReference>
<name>A0A0K1EQF0_CHOCO</name>
<dbReference type="PANTHER" id="PTHR43265:SF1">
    <property type="entry name" value="ESTERASE ESTD"/>
    <property type="match status" value="1"/>
</dbReference>
<evidence type="ECO:0000259" key="2">
    <source>
        <dbReference type="Pfam" id="PF12697"/>
    </source>
</evidence>
<feature type="domain" description="AB hydrolase-1" evidence="2">
    <location>
        <begin position="160"/>
        <end position="395"/>
    </location>
</feature>
<dbReference type="InterPro" id="IPR029058">
    <property type="entry name" value="AB_hydrolase_fold"/>
</dbReference>
<feature type="domain" description="DUF3887" evidence="3">
    <location>
        <begin position="21"/>
        <end position="107"/>
    </location>
</feature>